<evidence type="ECO:0000313" key="6">
    <source>
        <dbReference type="EMBL" id="KAK3232374.1"/>
    </source>
</evidence>
<dbReference type="Gene3D" id="1.20.1250.20">
    <property type="entry name" value="MFS general substrate transporter like domains"/>
    <property type="match status" value="1"/>
</dbReference>
<feature type="transmembrane region" description="Helical" evidence="5">
    <location>
        <begin position="155"/>
        <end position="172"/>
    </location>
</feature>
<evidence type="ECO:0000313" key="7">
    <source>
        <dbReference type="Proteomes" id="UP001281410"/>
    </source>
</evidence>
<evidence type="ECO:0000256" key="1">
    <source>
        <dbReference type="ARBA" id="ARBA00004141"/>
    </source>
</evidence>
<keyword evidence="4 5" id="KW-0472">Membrane</keyword>
<keyword evidence="3 5" id="KW-1133">Transmembrane helix</keyword>
<dbReference type="EMBL" id="JANJYJ010000001">
    <property type="protein sequence ID" value="KAK3232374.1"/>
    <property type="molecule type" value="Genomic_DNA"/>
</dbReference>
<proteinExistence type="predicted"/>
<dbReference type="GO" id="GO:0016020">
    <property type="term" value="C:membrane"/>
    <property type="evidence" value="ECO:0007669"/>
    <property type="project" value="UniProtKB-SubCell"/>
</dbReference>
<evidence type="ECO:0000256" key="5">
    <source>
        <dbReference type="SAM" id="Phobius"/>
    </source>
</evidence>
<sequence length="281" mass="31080">MAQQSHGDALTESLLRNESKGNIISREFEELIEQNLKGFGWAMFFQAILIGLPSVFDSQQSFISIYTDAIPTWHCINNGSTVCNSKRFADICKLPTSDLVWDEIPSKTIVSEWGLQCSSVFLRGLPASSHYAGTMLGVFLLASLADSWLGLKKLLLFSCLTIVMIAVVAEKFKMIQITLSLATFLCGDPALNLLFVYSVEMFPTSVRNFAASLARQATTFGAVISSLLNSLGSKNPYLSYGVFGLMVFCCRFFVLILPETRGTSLCDTMDEQERKENNVHS</sequence>
<organism evidence="6 7">
    <name type="scientific">Dipteronia sinensis</name>
    <dbReference type="NCBI Taxonomy" id="43782"/>
    <lineage>
        <taxon>Eukaryota</taxon>
        <taxon>Viridiplantae</taxon>
        <taxon>Streptophyta</taxon>
        <taxon>Embryophyta</taxon>
        <taxon>Tracheophyta</taxon>
        <taxon>Spermatophyta</taxon>
        <taxon>Magnoliopsida</taxon>
        <taxon>eudicotyledons</taxon>
        <taxon>Gunneridae</taxon>
        <taxon>Pentapetalae</taxon>
        <taxon>rosids</taxon>
        <taxon>malvids</taxon>
        <taxon>Sapindales</taxon>
        <taxon>Sapindaceae</taxon>
        <taxon>Hippocastanoideae</taxon>
        <taxon>Acereae</taxon>
        <taxon>Dipteronia</taxon>
    </lineage>
</organism>
<name>A0AAE0ELF7_9ROSI</name>
<accession>A0AAE0ELF7</accession>
<comment type="caution">
    <text evidence="6">The sequence shown here is derived from an EMBL/GenBank/DDBJ whole genome shotgun (WGS) entry which is preliminary data.</text>
</comment>
<dbReference type="GO" id="GO:0022857">
    <property type="term" value="F:transmembrane transporter activity"/>
    <property type="evidence" value="ECO:0007669"/>
    <property type="project" value="InterPro"/>
</dbReference>
<dbReference type="AlphaFoldDB" id="A0AAE0ELF7"/>
<dbReference type="InterPro" id="IPR036259">
    <property type="entry name" value="MFS_trans_sf"/>
</dbReference>
<evidence type="ECO:0008006" key="8">
    <source>
        <dbReference type="Google" id="ProtNLM"/>
    </source>
</evidence>
<keyword evidence="7" id="KW-1185">Reference proteome</keyword>
<feature type="transmembrane region" description="Helical" evidence="5">
    <location>
        <begin position="237"/>
        <end position="257"/>
    </location>
</feature>
<dbReference type="InterPro" id="IPR005828">
    <property type="entry name" value="MFS_sugar_transport-like"/>
</dbReference>
<protein>
    <recommendedName>
        <fullName evidence="8">Major facilitator superfamily (MFS) profile domain-containing protein</fullName>
    </recommendedName>
</protein>
<reference evidence="6" key="1">
    <citation type="journal article" date="2023" name="Plant J.">
        <title>Genome sequences and population genomics provide insights into the demographic history, inbreeding, and mutation load of two 'living fossil' tree species of Dipteronia.</title>
        <authorList>
            <person name="Feng Y."/>
            <person name="Comes H.P."/>
            <person name="Chen J."/>
            <person name="Zhu S."/>
            <person name="Lu R."/>
            <person name="Zhang X."/>
            <person name="Li P."/>
            <person name="Qiu J."/>
            <person name="Olsen K.M."/>
            <person name="Qiu Y."/>
        </authorList>
    </citation>
    <scope>NUCLEOTIDE SEQUENCE</scope>
    <source>
        <strain evidence="6">NBL</strain>
    </source>
</reference>
<evidence type="ECO:0000256" key="4">
    <source>
        <dbReference type="ARBA" id="ARBA00023136"/>
    </source>
</evidence>
<dbReference type="Proteomes" id="UP001281410">
    <property type="component" value="Unassembled WGS sequence"/>
</dbReference>
<evidence type="ECO:0000256" key="3">
    <source>
        <dbReference type="ARBA" id="ARBA00022989"/>
    </source>
</evidence>
<feature type="transmembrane region" description="Helical" evidence="5">
    <location>
        <begin position="179"/>
        <end position="199"/>
    </location>
</feature>
<evidence type="ECO:0000256" key="2">
    <source>
        <dbReference type="ARBA" id="ARBA00022692"/>
    </source>
</evidence>
<dbReference type="Pfam" id="PF00083">
    <property type="entry name" value="Sugar_tr"/>
    <property type="match status" value="1"/>
</dbReference>
<dbReference type="PANTHER" id="PTHR24064">
    <property type="entry name" value="SOLUTE CARRIER FAMILY 22 MEMBER"/>
    <property type="match status" value="1"/>
</dbReference>
<comment type="subcellular location">
    <subcellularLocation>
        <location evidence="1">Membrane</location>
        <topology evidence="1">Multi-pass membrane protein</topology>
    </subcellularLocation>
</comment>
<keyword evidence="2 5" id="KW-0812">Transmembrane</keyword>
<dbReference type="SUPFAM" id="SSF103473">
    <property type="entry name" value="MFS general substrate transporter"/>
    <property type="match status" value="1"/>
</dbReference>
<gene>
    <name evidence="6" type="ORF">Dsin_004255</name>
</gene>